<proteinExistence type="predicted"/>
<comment type="caution">
    <text evidence="3">The sequence shown here is derived from an EMBL/GenBank/DDBJ whole genome shotgun (WGS) entry which is preliminary data.</text>
</comment>
<dbReference type="AlphaFoldDB" id="A0A923KSI4"/>
<dbReference type="RefSeq" id="WP_186914966.1">
    <property type="nucleotide sequence ID" value="NZ_JACOFZ010000001.1"/>
</dbReference>
<dbReference type="Proteomes" id="UP000627446">
    <property type="component" value="Unassembled WGS sequence"/>
</dbReference>
<dbReference type="Pfam" id="PF03993">
    <property type="entry name" value="DUF349"/>
    <property type="match status" value="2"/>
</dbReference>
<sequence length="846" mass="96266">MFDFLNKFFPGRSHSKSATLSSQSVKGSEHANAQLNKDSEVKQKQEQQERDRQIWKQKLDAAIHNEAMVIEMLLACDFADGRLYAAQHVHSKQGLEQIRNVFKKSDKRVNKLAGSRLEEMHQFELNANAVQGCLEQASHLLSLDYLLPNHLIQLDTQREAIALFPDHSLQQFQQLRVQLEQRMSEQVQLQRRLLNLINDACKEINDDLVQAQTLLKVWQQEFQHCITHPLAESLPKHTVQEAELALQRYQAQLIGAVKLAENVDTGSVVVKHESESVEALVDIKPGSEAVAEFSSAQTPSDKVKHRSSNVVSMTAAQFNDALDGLERALLDGSFQQAKAFEKQLRDIDVAAAPQFLGRQQKDRLLQARKQFNHLLSWAKWSGDASREELVNTAEGLANLKLDPKDIVDTVTALRGQWKQMEATSGGAAKEMWLRFDAACSAAYAPAAEHFQQQAELRKTNVAKAEQKLSEMQTSVETLLQADKNWKTIGTTIQQVQQDWKRVGAVDRKEKTRLDQQFAELLGRLTSIFDAEQKQTVLQRRDLILQVTRLDANARNAADQVRTLQTQWQSSASHISLERKQEQELWLEFRAACDAVFESRKQLALNADQERQQHLQLKQAVCEKLEQFIATDIAAFNQFRRQIQTEWQAIGAVPRQEENALNRRYEQGIERLQKTLHELQLKAKQVRVEEILTLLSLVHQAEAMAGEHVIDQAKWSSLVQEWDTLSIPKSKAGRSLKQRWEQLSQLFAENDVALEVNRTLNGKALEVDHMILSLEILMQLESPVTLAQQRRQTQLEILQKSLKQGKDQEQVATLLVRLLSVPVAFNAERQTRIKTIIQHAADSILVA</sequence>
<keyword evidence="1" id="KW-0175">Coiled coil</keyword>
<reference evidence="3" key="1">
    <citation type="submission" date="2020-08" db="EMBL/GenBank/DDBJ databases">
        <title>Novel species isolated from subtropical streams in China.</title>
        <authorList>
            <person name="Lu H."/>
        </authorList>
    </citation>
    <scope>NUCLEOTIDE SEQUENCE</scope>
    <source>
        <strain evidence="3">LX22W</strain>
    </source>
</reference>
<feature type="coiled-coil region" evidence="1">
    <location>
        <begin position="654"/>
        <end position="688"/>
    </location>
</feature>
<evidence type="ECO:0000256" key="2">
    <source>
        <dbReference type="SAM" id="MobiDB-lite"/>
    </source>
</evidence>
<feature type="compositionally biased region" description="Polar residues" evidence="2">
    <location>
        <begin position="16"/>
        <end position="36"/>
    </location>
</feature>
<evidence type="ECO:0000313" key="4">
    <source>
        <dbReference type="Proteomes" id="UP000627446"/>
    </source>
</evidence>
<evidence type="ECO:0000313" key="3">
    <source>
        <dbReference type="EMBL" id="MBC3880529.1"/>
    </source>
</evidence>
<accession>A0A923KSI4</accession>
<keyword evidence="4" id="KW-1185">Reference proteome</keyword>
<dbReference type="EMBL" id="JACOFZ010000001">
    <property type="protein sequence ID" value="MBC3880529.1"/>
    <property type="molecule type" value="Genomic_DNA"/>
</dbReference>
<protein>
    <submittedName>
        <fullName evidence="3">DUF349 domain-containing protein</fullName>
    </submittedName>
</protein>
<dbReference type="InterPro" id="IPR007139">
    <property type="entry name" value="DUF349"/>
</dbReference>
<organism evidence="3 4">
    <name type="scientific">Undibacterium nitidum</name>
    <dbReference type="NCBI Taxonomy" id="2762298"/>
    <lineage>
        <taxon>Bacteria</taxon>
        <taxon>Pseudomonadati</taxon>
        <taxon>Pseudomonadota</taxon>
        <taxon>Betaproteobacteria</taxon>
        <taxon>Burkholderiales</taxon>
        <taxon>Oxalobacteraceae</taxon>
        <taxon>Undibacterium</taxon>
    </lineage>
</organism>
<feature type="coiled-coil region" evidence="1">
    <location>
        <begin position="169"/>
        <end position="221"/>
    </location>
</feature>
<gene>
    <name evidence="3" type="ORF">H8K36_04030</name>
</gene>
<evidence type="ECO:0000256" key="1">
    <source>
        <dbReference type="SAM" id="Coils"/>
    </source>
</evidence>
<feature type="region of interest" description="Disordered" evidence="2">
    <location>
        <begin position="13"/>
        <end position="47"/>
    </location>
</feature>
<name>A0A923KSI4_9BURK</name>
<feature type="compositionally biased region" description="Basic and acidic residues" evidence="2">
    <location>
        <begin position="37"/>
        <end position="47"/>
    </location>
</feature>